<feature type="binding site" evidence="9">
    <location>
        <begin position="175"/>
        <end position="180"/>
    </location>
    <ligand>
        <name>GTP</name>
        <dbReference type="ChEBI" id="CHEBI:37565"/>
    </ligand>
</feature>
<keyword evidence="5" id="KW-0496">Mitochondrion</keyword>
<feature type="domain" description="G" evidence="10">
    <location>
        <begin position="169"/>
        <end position="268"/>
    </location>
</feature>
<dbReference type="FunFam" id="1.10.1580.10:FF:000004">
    <property type="entry name" value="Mitochondrial GTPase 1"/>
    <property type="match status" value="1"/>
</dbReference>
<dbReference type="GO" id="GO:0003924">
    <property type="term" value="F:GTPase activity"/>
    <property type="evidence" value="ECO:0007669"/>
    <property type="project" value="TreeGrafter"/>
</dbReference>
<dbReference type="InterPro" id="IPR027417">
    <property type="entry name" value="P-loop_NTPase"/>
</dbReference>
<evidence type="ECO:0000256" key="9">
    <source>
        <dbReference type="PIRSR" id="PIRSR006230-1"/>
    </source>
</evidence>
<name>A0A0B7BE94_9EUPU</name>
<dbReference type="InterPro" id="IPR023179">
    <property type="entry name" value="GTP-bd_ortho_bundle_sf"/>
</dbReference>
<dbReference type="InterPro" id="IPR016478">
    <property type="entry name" value="GTPase_MTG1"/>
</dbReference>
<evidence type="ECO:0000256" key="6">
    <source>
        <dbReference type="ARBA" id="ARBA00023134"/>
    </source>
</evidence>
<dbReference type="CDD" id="cd01856">
    <property type="entry name" value="YlqF"/>
    <property type="match status" value="1"/>
</dbReference>
<sequence length="344" mass="39446">IWLTAYKVYYCKVKEKPIMSKFLHLYNTFRTKFVSSKANVVQWYPGHMQDGLYKIQAKLKSVDCIVEIHDARIPFSGRNLRFRDIIQLRPHILLLNKVDLTDLNENDSLRENVVTKLKNQGVDNVFFTNLIQSNVSHDQLLCELLPAARQLIASRPRYSREETEELNLLVVGVPNVGKSTFINSLRTLHMKKKGKATTVGAIAGITRSVLSKIKISMHPPVYIIDTPGIMPPKIQGLETGMRLAACACLPDHLVGELNIADYILFWMNSRRIFSYVEYFELEQPTDNILDVLANIAIKNKHILRVKNATNQYVYRPDIDVAARLFFSAFRYGKLGKFVLDDNYL</sequence>
<evidence type="ECO:0000256" key="4">
    <source>
        <dbReference type="ARBA" id="ARBA00022946"/>
    </source>
</evidence>
<evidence type="ECO:0000256" key="3">
    <source>
        <dbReference type="ARBA" id="ARBA00022792"/>
    </source>
</evidence>
<keyword evidence="2 9" id="KW-0547">Nucleotide-binding</keyword>
<evidence type="ECO:0000313" key="11">
    <source>
        <dbReference type="EMBL" id="CEK90641.1"/>
    </source>
</evidence>
<gene>
    <name evidence="11" type="primary">ORF177809</name>
</gene>
<keyword evidence="7" id="KW-0472">Membrane</keyword>
<dbReference type="PANTHER" id="PTHR45782:SF4">
    <property type="entry name" value="MITOCHONDRIAL RIBOSOME-ASSOCIATED GTPASE 1"/>
    <property type="match status" value="1"/>
</dbReference>
<dbReference type="EMBL" id="HACG01043776">
    <property type="protein sequence ID" value="CEK90641.1"/>
    <property type="molecule type" value="Transcribed_RNA"/>
</dbReference>
<accession>A0A0B7BE94</accession>
<dbReference type="PRINTS" id="PR00326">
    <property type="entry name" value="GTP1OBG"/>
</dbReference>
<dbReference type="GO" id="GO:0032543">
    <property type="term" value="P:mitochondrial translation"/>
    <property type="evidence" value="ECO:0007669"/>
    <property type="project" value="TreeGrafter"/>
</dbReference>
<feature type="non-terminal residue" evidence="11">
    <location>
        <position position="1"/>
    </location>
</feature>
<comment type="subcellular location">
    <subcellularLocation>
        <location evidence="1">Mitochondrion inner membrane</location>
        <topology evidence="1">Peripheral membrane protein</topology>
        <orientation evidence="1">Matrix side</orientation>
    </subcellularLocation>
</comment>
<evidence type="ECO:0000256" key="5">
    <source>
        <dbReference type="ARBA" id="ARBA00023128"/>
    </source>
</evidence>
<protein>
    <recommendedName>
        <fullName evidence="10">G domain-containing protein</fullName>
    </recommendedName>
</protein>
<reference evidence="11" key="1">
    <citation type="submission" date="2014-12" db="EMBL/GenBank/DDBJ databases">
        <title>Insight into the proteome of Arion vulgaris.</title>
        <authorList>
            <person name="Aradska J."/>
            <person name="Bulat T."/>
            <person name="Smidak R."/>
            <person name="Sarate P."/>
            <person name="Gangsoo J."/>
            <person name="Sialana F."/>
            <person name="Bilban M."/>
            <person name="Lubec G."/>
        </authorList>
    </citation>
    <scope>NUCLEOTIDE SEQUENCE</scope>
    <source>
        <tissue evidence="11">Skin</tissue>
    </source>
</reference>
<evidence type="ECO:0000256" key="8">
    <source>
        <dbReference type="ARBA" id="ARBA00045284"/>
    </source>
</evidence>
<evidence type="ECO:0000259" key="10">
    <source>
        <dbReference type="Pfam" id="PF01926"/>
    </source>
</evidence>
<dbReference type="GO" id="GO:0005525">
    <property type="term" value="F:GTP binding"/>
    <property type="evidence" value="ECO:0007669"/>
    <property type="project" value="UniProtKB-KW"/>
</dbReference>
<evidence type="ECO:0000256" key="1">
    <source>
        <dbReference type="ARBA" id="ARBA00004443"/>
    </source>
</evidence>
<feature type="binding site" evidence="9">
    <location>
        <begin position="96"/>
        <end position="99"/>
    </location>
    <ligand>
        <name>GTP</name>
        <dbReference type="ChEBI" id="CHEBI:37565"/>
    </ligand>
</feature>
<evidence type="ECO:0000256" key="2">
    <source>
        <dbReference type="ARBA" id="ARBA00022741"/>
    </source>
</evidence>
<dbReference type="FunFam" id="3.40.50.300:FF:000876">
    <property type="entry name" value="Mitochondrial GTPase 1"/>
    <property type="match status" value="1"/>
</dbReference>
<dbReference type="PIRSF" id="PIRSF006230">
    <property type="entry name" value="MG442"/>
    <property type="match status" value="1"/>
</dbReference>
<dbReference type="Gene3D" id="1.10.1580.10">
    <property type="match status" value="1"/>
</dbReference>
<keyword evidence="6 9" id="KW-0342">GTP-binding</keyword>
<dbReference type="InterPro" id="IPR006073">
    <property type="entry name" value="GTP-bd"/>
</dbReference>
<dbReference type="PANTHER" id="PTHR45782">
    <property type="entry name" value="MITOCHONDRIAL RIBOSOME-ASSOCIATED GTPASE 1"/>
    <property type="match status" value="1"/>
</dbReference>
<dbReference type="Pfam" id="PF01926">
    <property type="entry name" value="MMR_HSR1"/>
    <property type="match status" value="1"/>
</dbReference>
<comment type="function">
    <text evidence="8">Plays a role in the regulation of the mitochondrial ribosome assembly and of translational activity. Displays mitochondrial GTPase activity.</text>
</comment>
<keyword evidence="4" id="KW-0809">Transit peptide</keyword>
<dbReference type="SUPFAM" id="SSF52540">
    <property type="entry name" value="P-loop containing nucleoside triphosphate hydrolases"/>
    <property type="match status" value="1"/>
</dbReference>
<keyword evidence="3" id="KW-0999">Mitochondrion inner membrane</keyword>
<dbReference type="Gene3D" id="3.40.50.300">
    <property type="entry name" value="P-loop containing nucleotide triphosphate hydrolases"/>
    <property type="match status" value="1"/>
</dbReference>
<organism evidence="11">
    <name type="scientific">Arion vulgaris</name>
    <dbReference type="NCBI Taxonomy" id="1028688"/>
    <lineage>
        <taxon>Eukaryota</taxon>
        <taxon>Metazoa</taxon>
        <taxon>Spiralia</taxon>
        <taxon>Lophotrochozoa</taxon>
        <taxon>Mollusca</taxon>
        <taxon>Gastropoda</taxon>
        <taxon>Heterobranchia</taxon>
        <taxon>Euthyneura</taxon>
        <taxon>Panpulmonata</taxon>
        <taxon>Eupulmonata</taxon>
        <taxon>Stylommatophora</taxon>
        <taxon>Helicina</taxon>
        <taxon>Arionoidea</taxon>
        <taxon>Arionidae</taxon>
        <taxon>Arion</taxon>
    </lineage>
</organism>
<dbReference type="AlphaFoldDB" id="A0A0B7BE94"/>
<feature type="binding site" evidence="9">
    <location>
        <position position="228"/>
    </location>
    <ligand>
        <name>GTP</name>
        <dbReference type="ChEBI" id="CHEBI:37565"/>
    </ligand>
</feature>
<evidence type="ECO:0000256" key="7">
    <source>
        <dbReference type="ARBA" id="ARBA00023136"/>
    </source>
</evidence>
<proteinExistence type="predicted"/>
<dbReference type="GO" id="GO:0005743">
    <property type="term" value="C:mitochondrial inner membrane"/>
    <property type="evidence" value="ECO:0007669"/>
    <property type="project" value="UniProtKB-SubCell"/>
</dbReference>